<dbReference type="AlphaFoldDB" id="A0A397UKX6"/>
<protein>
    <submittedName>
        <fullName evidence="1">Uncharacterized protein</fullName>
    </submittedName>
</protein>
<name>A0A397UKX6_9GLOM</name>
<reference evidence="1 2" key="1">
    <citation type="submission" date="2018-06" db="EMBL/GenBank/DDBJ databases">
        <title>Comparative genomics reveals the genomic features of Rhizophagus irregularis, R. cerebriforme, R. diaphanum and Gigaspora rosea, and their symbiotic lifestyle signature.</title>
        <authorList>
            <person name="Morin E."/>
            <person name="San Clemente H."/>
            <person name="Chen E.C.H."/>
            <person name="De La Providencia I."/>
            <person name="Hainaut M."/>
            <person name="Kuo A."/>
            <person name="Kohler A."/>
            <person name="Murat C."/>
            <person name="Tang N."/>
            <person name="Roy S."/>
            <person name="Loubradou J."/>
            <person name="Henrissat B."/>
            <person name="Grigoriev I.V."/>
            <person name="Corradi N."/>
            <person name="Roux C."/>
            <person name="Martin F.M."/>
        </authorList>
    </citation>
    <scope>NUCLEOTIDE SEQUENCE [LARGE SCALE GENOMIC DNA]</scope>
    <source>
        <strain evidence="1 2">DAOM 194757</strain>
    </source>
</reference>
<proteinExistence type="predicted"/>
<feature type="non-terminal residue" evidence="1">
    <location>
        <position position="1"/>
    </location>
</feature>
<dbReference type="Proteomes" id="UP000266673">
    <property type="component" value="Unassembled WGS sequence"/>
</dbReference>
<evidence type="ECO:0000313" key="2">
    <source>
        <dbReference type="Proteomes" id="UP000266673"/>
    </source>
</evidence>
<gene>
    <name evidence="1" type="ORF">C2G38_2107478</name>
</gene>
<comment type="caution">
    <text evidence="1">The sequence shown here is derived from an EMBL/GenBank/DDBJ whole genome shotgun (WGS) entry which is preliminary data.</text>
</comment>
<organism evidence="1 2">
    <name type="scientific">Gigaspora rosea</name>
    <dbReference type="NCBI Taxonomy" id="44941"/>
    <lineage>
        <taxon>Eukaryota</taxon>
        <taxon>Fungi</taxon>
        <taxon>Fungi incertae sedis</taxon>
        <taxon>Mucoromycota</taxon>
        <taxon>Glomeromycotina</taxon>
        <taxon>Glomeromycetes</taxon>
        <taxon>Diversisporales</taxon>
        <taxon>Gigasporaceae</taxon>
        <taxon>Gigaspora</taxon>
    </lineage>
</organism>
<dbReference type="EMBL" id="QKWP01001316">
    <property type="protein sequence ID" value="RIB09878.1"/>
    <property type="molecule type" value="Genomic_DNA"/>
</dbReference>
<evidence type="ECO:0000313" key="1">
    <source>
        <dbReference type="EMBL" id="RIB09878.1"/>
    </source>
</evidence>
<keyword evidence="2" id="KW-1185">Reference proteome</keyword>
<accession>A0A397UKX6</accession>
<sequence>ALNCKILLLAIQCPQYVKILLRTFTRHSSDMQHVIMVMAKGELVCMKIIVASIVNFYKKFCYKLT</sequence>